<accession>A0A7W6RZ50</accession>
<keyword evidence="4" id="KW-1185">Reference proteome</keyword>
<comment type="caution">
    <text evidence="3">The sequence shown here is derived from an EMBL/GenBank/DDBJ whole genome shotgun (WGS) entry which is preliminary data.</text>
</comment>
<name>A0A7W6RZ50_9PROT</name>
<evidence type="ECO:0000256" key="1">
    <source>
        <dbReference type="SAM" id="MobiDB-lite"/>
    </source>
</evidence>
<protein>
    <recommendedName>
        <fullName evidence="2">Aminoglycoside phosphotransferase domain-containing protein</fullName>
    </recommendedName>
</protein>
<reference evidence="3 4" key="1">
    <citation type="submission" date="2020-08" db="EMBL/GenBank/DDBJ databases">
        <title>Genome sequencing of Purple Non-Sulfur Bacteria from various extreme environments.</title>
        <authorList>
            <person name="Mayer M."/>
        </authorList>
    </citation>
    <scope>NUCLEOTIDE SEQUENCE [LARGE SCALE GENOMIC DNA]</scope>
    <source>
        <strain evidence="3 4">JA135</strain>
    </source>
</reference>
<proteinExistence type="predicted"/>
<dbReference type="RefSeq" id="WP_184432208.1">
    <property type="nucleotide sequence ID" value="NZ_JACIGI010000005.1"/>
</dbReference>
<feature type="domain" description="Aminoglycoside phosphotransferase" evidence="2">
    <location>
        <begin position="76"/>
        <end position="258"/>
    </location>
</feature>
<evidence type="ECO:0000259" key="2">
    <source>
        <dbReference type="Pfam" id="PF01636"/>
    </source>
</evidence>
<dbReference type="AlphaFoldDB" id="A0A7W6RZ50"/>
<evidence type="ECO:0000313" key="3">
    <source>
        <dbReference type="EMBL" id="MBB4285222.1"/>
    </source>
</evidence>
<dbReference type="EMBL" id="JACIGI010000005">
    <property type="protein sequence ID" value="MBB4285222.1"/>
    <property type="molecule type" value="Genomic_DNA"/>
</dbReference>
<dbReference type="SUPFAM" id="SSF56112">
    <property type="entry name" value="Protein kinase-like (PK-like)"/>
    <property type="match status" value="1"/>
</dbReference>
<organism evidence="3 4">
    <name type="scientific">Roseospira goensis</name>
    <dbReference type="NCBI Taxonomy" id="391922"/>
    <lineage>
        <taxon>Bacteria</taxon>
        <taxon>Pseudomonadati</taxon>
        <taxon>Pseudomonadota</taxon>
        <taxon>Alphaproteobacteria</taxon>
        <taxon>Rhodospirillales</taxon>
        <taxon>Rhodospirillaceae</taxon>
        <taxon>Roseospira</taxon>
    </lineage>
</organism>
<dbReference type="Proteomes" id="UP000555728">
    <property type="component" value="Unassembled WGS sequence"/>
</dbReference>
<sequence>MTTTPDALTVYLCERVGALRGLDPEDVLVTPLHDEAGGPVYCIVEWEGTDEALVVRLPIDDDSRDDETQPPSGPWRPAAEGRNLALAGPLGVTPATIQFDRRDGLWVYPLWAGAPATAITVIDPALLARVGRSARLLHASGLAFEGADDPFAGMDPARPWQRDSALDLPLRKLNMVHDIIGQCRDVLASVPTAPVPCVNALAPEACFDTGTRVVFLDWRASAMGDPHHDLARLADRANLNADQVGALLDAYFGTEAPVARDRVRVFRLVAAYRRLLEHMEPMHAGRVDPADDVARHHLGARLDACLMILDSASWTGAMDRLSAHRRAS</sequence>
<dbReference type="Pfam" id="PF01636">
    <property type="entry name" value="APH"/>
    <property type="match status" value="1"/>
</dbReference>
<feature type="region of interest" description="Disordered" evidence="1">
    <location>
        <begin position="60"/>
        <end position="80"/>
    </location>
</feature>
<dbReference type="InterPro" id="IPR011009">
    <property type="entry name" value="Kinase-like_dom_sf"/>
</dbReference>
<dbReference type="InterPro" id="IPR002575">
    <property type="entry name" value="Aminoglycoside_PTrfase"/>
</dbReference>
<dbReference type="Gene3D" id="3.90.1200.10">
    <property type="match status" value="1"/>
</dbReference>
<evidence type="ECO:0000313" key="4">
    <source>
        <dbReference type="Proteomes" id="UP000555728"/>
    </source>
</evidence>
<gene>
    <name evidence="3" type="ORF">GGD88_000939</name>
</gene>